<feature type="domain" description="CFAP91" evidence="8">
    <location>
        <begin position="220"/>
        <end position="359"/>
    </location>
</feature>
<evidence type="ECO:0000313" key="10">
    <source>
        <dbReference type="Proteomes" id="UP000518266"/>
    </source>
</evidence>
<evidence type="ECO:0000256" key="2">
    <source>
        <dbReference type="ARBA" id="ARBA00022490"/>
    </source>
</evidence>
<dbReference type="PANTHER" id="PTHR22455">
    <property type="entry name" value="CILIA- AND FLAGELLA-ASSOCIATED PROTEIN 91"/>
    <property type="match status" value="1"/>
</dbReference>
<comment type="similarity">
    <text evidence="5">Belongs to the CFAP91 family.</text>
</comment>
<protein>
    <recommendedName>
        <fullName evidence="6">Cilia- and flagella-associated protein 91</fullName>
    </recommendedName>
</protein>
<evidence type="ECO:0000256" key="7">
    <source>
        <dbReference type="SAM" id="MobiDB-lite"/>
    </source>
</evidence>
<dbReference type="InterPro" id="IPR032840">
    <property type="entry name" value="CFAP91_dom"/>
</dbReference>
<evidence type="ECO:0000256" key="4">
    <source>
        <dbReference type="ARBA" id="ARBA00023273"/>
    </source>
</evidence>
<dbReference type="InterPro" id="IPR026720">
    <property type="entry name" value="CFAP91"/>
</dbReference>
<evidence type="ECO:0000256" key="1">
    <source>
        <dbReference type="ARBA" id="ARBA00004430"/>
    </source>
</evidence>
<dbReference type="OrthoDB" id="567787at2759"/>
<evidence type="ECO:0000256" key="3">
    <source>
        <dbReference type="ARBA" id="ARBA00023212"/>
    </source>
</evidence>
<sequence>MSLSGEKLNLKTRLFCLNKKMSVSVTRTITKKNDANKVARRQREYDHLYDPVYTVSSEVDHARSNLKAYASKDRVRLVPEYESMFSNLSHHPRFTVHLDPTDPVPTSIDRCWRGHTDQRKGALQQLAGIIPTAECRVTGADSWKYFKRPLIPFAQQVPPDVIFALPKYVGQFTRLYFPDISVLLFCWLRVHPLLCLIREPFASSGGKNAEKQPTHFTVGVQTDYRESETQTDPYSSEYVVQPGTSPSELLRLAALTWERARAKRAWEATLPPLDDLSQLDKRRRMMEEMEVKEWAFREGEIQKLQETRLFVLKDLLRQRDEAQKEVTNDRLNQIYSKNQKDKESKLDKIQNDYMRELRKLDAKGRNMEWKLDRLGVIKELKDSQAVSPQSRSDKFSNRITRNKEFKSHYLDTYEGLKLNVFKLIEFGGARGRNIGLCTQATGEKNKPKARILKSMIKPPVCREVDLMMKYKALKEEREQEECEQEKSSRFLLKTEKPVVRPVTPRVEEPPEGDEERELAVIHLQKLLRGRSIQYEMFEGKENHLDLIYELRTVHALQREEQELQKADKGLVMSLKKQRDKHRHESSQEEASQARVVGAELEHIFDTLSKELIHLQEERRIHAFTLLAERDRRLREAEESGRRQVEERRRREEDEIFRQVVQVHQETVDLYLEDIILGTLEQTADEQAREEIRRRAKEVNDIAYAMEESLNNLQSEEIVSELVYSFLIPEVEKITVRQRVHQRQHRHLQATRSIIQGTAEHSGILPITLGASQSSCPSERASNRVLEEVLGPAEQEKGKHTE</sequence>
<name>A0A7J5Y158_DISMA</name>
<evidence type="ECO:0000256" key="5">
    <source>
        <dbReference type="ARBA" id="ARBA00029468"/>
    </source>
</evidence>
<keyword evidence="4" id="KW-0966">Cell projection</keyword>
<evidence type="ECO:0000256" key="6">
    <source>
        <dbReference type="ARBA" id="ARBA00029555"/>
    </source>
</evidence>
<feature type="region of interest" description="Disordered" evidence="7">
    <location>
        <begin position="204"/>
        <end position="238"/>
    </location>
</feature>
<organism evidence="9 10">
    <name type="scientific">Dissostichus mawsoni</name>
    <name type="common">Antarctic cod</name>
    <dbReference type="NCBI Taxonomy" id="36200"/>
    <lineage>
        <taxon>Eukaryota</taxon>
        <taxon>Metazoa</taxon>
        <taxon>Chordata</taxon>
        <taxon>Craniata</taxon>
        <taxon>Vertebrata</taxon>
        <taxon>Euteleostomi</taxon>
        <taxon>Actinopterygii</taxon>
        <taxon>Neopterygii</taxon>
        <taxon>Teleostei</taxon>
        <taxon>Neoteleostei</taxon>
        <taxon>Acanthomorphata</taxon>
        <taxon>Eupercaria</taxon>
        <taxon>Perciformes</taxon>
        <taxon>Notothenioidei</taxon>
        <taxon>Nototheniidae</taxon>
        <taxon>Dissostichus</taxon>
    </lineage>
</organism>
<dbReference type="AlphaFoldDB" id="A0A7J5Y158"/>
<dbReference type="EMBL" id="JAAKFY010000018">
    <property type="protein sequence ID" value="KAF3843154.1"/>
    <property type="molecule type" value="Genomic_DNA"/>
</dbReference>
<dbReference type="GO" id="GO:0005930">
    <property type="term" value="C:axoneme"/>
    <property type="evidence" value="ECO:0007669"/>
    <property type="project" value="UniProtKB-SubCell"/>
</dbReference>
<accession>A0A7J5Y158</accession>
<keyword evidence="2" id="KW-0963">Cytoplasm</keyword>
<comment type="subcellular location">
    <subcellularLocation>
        <location evidence="1">Cytoplasm</location>
        <location evidence="1">Cytoskeleton</location>
        <location evidence="1">Cilium axoneme</location>
    </subcellularLocation>
</comment>
<evidence type="ECO:0000259" key="8">
    <source>
        <dbReference type="Pfam" id="PF14738"/>
    </source>
</evidence>
<gene>
    <name evidence="9" type="ORF">F7725_002003</name>
</gene>
<evidence type="ECO:0000313" key="9">
    <source>
        <dbReference type="EMBL" id="KAF3843154.1"/>
    </source>
</evidence>
<keyword evidence="10" id="KW-1185">Reference proteome</keyword>
<feature type="region of interest" description="Disordered" evidence="7">
    <location>
        <begin position="771"/>
        <end position="801"/>
    </location>
</feature>
<proteinExistence type="inferred from homology"/>
<dbReference type="Pfam" id="PF14738">
    <property type="entry name" value="CFAP91"/>
    <property type="match status" value="1"/>
</dbReference>
<dbReference type="PANTHER" id="PTHR22455:SF10">
    <property type="entry name" value="CILIA- AND FLAGELLA-ASSOCIATED PROTEIN 91"/>
    <property type="match status" value="1"/>
</dbReference>
<dbReference type="Proteomes" id="UP000518266">
    <property type="component" value="Unassembled WGS sequence"/>
</dbReference>
<reference evidence="9 10" key="1">
    <citation type="submission" date="2020-03" db="EMBL/GenBank/DDBJ databases">
        <title>Dissostichus mawsoni Genome sequencing and assembly.</title>
        <authorList>
            <person name="Park H."/>
        </authorList>
    </citation>
    <scope>NUCLEOTIDE SEQUENCE [LARGE SCALE GENOMIC DNA]</scope>
    <source>
        <strain evidence="9">DM0001</strain>
        <tissue evidence="9">Muscle</tissue>
    </source>
</reference>
<keyword evidence="3" id="KW-0206">Cytoskeleton</keyword>
<comment type="caution">
    <text evidence="9">The sequence shown here is derived from an EMBL/GenBank/DDBJ whole genome shotgun (WGS) entry which is preliminary data.</text>
</comment>